<gene>
    <name evidence="1" type="ORF">SAMN06265348_101172</name>
</gene>
<protein>
    <recommendedName>
        <fullName evidence="3">EF-hand domain-containing protein</fullName>
    </recommendedName>
</protein>
<evidence type="ECO:0000313" key="1">
    <source>
        <dbReference type="EMBL" id="SMO33885.1"/>
    </source>
</evidence>
<evidence type="ECO:0008006" key="3">
    <source>
        <dbReference type="Google" id="ProtNLM"/>
    </source>
</evidence>
<proteinExistence type="predicted"/>
<sequence>MNSKDFTAIAETIIAVKDADLALRDKLILSSKLGKGYHPDMEALHNHNAGVLDQIIDSIGYPTIGKVGKEGSEAAWLVIQHSIGQPAFMKKCARLMEDAVERQEADATNLACLADRIAVFENRPQLYGTQFDWDKNGELSPNEFDNAYRVNERRKSIGLNTLEEQTAIIRQQAKLENQSAPSDLKSRKKETEEWKIAVGWST</sequence>
<dbReference type="Pfam" id="PF20329">
    <property type="entry name" value="DUF6624"/>
    <property type="match status" value="1"/>
</dbReference>
<dbReference type="InterPro" id="IPR046732">
    <property type="entry name" value="DUF6624"/>
</dbReference>
<reference evidence="1 2" key="1">
    <citation type="submission" date="2017-05" db="EMBL/GenBank/DDBJ databases">
        <authorList>
            <person name="Varghese N."/>
            <person name="Submissions S."/>
        </authorList>
    </citation>
    <scope>NUCLEOTIDE SEQUENCE [LARGE SCALE GENOMIC DNA]</scope>
    <source>
        <strain evidence="1 2">DSM 19036</strain>
    </source>
</reference>
<evidence type="ECO:0000313" key="2">
    <source>
        <dbReference type="Proteomes" id="UP000320300"/>
    </source>
</evidence>
<dbReference type="Proteomes" id="UP000320300">
    <property type="component" value="Unassembled WGS sequence"/>
</dbReference>
<dbReference type="AlphaFoldDB" id="A0A521AGC2"/>
<dbReference type="OrthoDB" id="2989458at2"/>
<name>A0A521AGC2_9SPHI</name>
<keyword evidence="2" id="KW-1185">Reference proteome</keyword>
<accession>A0A521AGC2</accession>
<dbReference type="EMBL" id="FXTN01000001">
    <property type="protein sequence ID" value="SMO33885.1"/>
    <property type="molecule type" value="Genomic_DNA"/>
</dbReference>
<organism evidence="1 2">
    <name type="scientific">Pedobacter westerhofensis</name>
    <dbReference type="NCBI Taxonomy" id="425512"/>
    <lineage>
        <taxon>Bacteria</taxon>
        <taxon>Pseudomonadati</taxon>
        <taxon>Bacteroidota</taxon>
        <taxon>Sphingobacteriia</taxon>
        <taxon>Sphingobacteriales</taxon>
        <taxon>Sphingobacteriaceae</taxon>
        <taxon>Pedobacter</taxon>
    </lineage>
</organism>
<dbReference type="RefSeq" id="WP_142526291.1">
    <property type="nucleotide sequence ID" value="NZ_CBCSJO010000002.1"/>
</dbReference>